<dbReference type="AlphaFoldDB" id="A0A0T9FCS7"/>
<proteinExistence type="predicted"/>
<dbReference type="SUPFAM" id="SSF50974">
    <property type="entry name" value="Nitrous oxide reductase, N-terminal domain"/>
    <property type="match status" value="1"/>
</dbReference>
<dbReference type="EMBL" id="CSAE01001437">
    <property type="protein sequence ID" value="COX62638.1"/>
    <property type="molecule type" value="Genomic_DNA"/>
</dbReference>
<dbReference type="InterPro" id="IPR051200">
    <property type="entry name" value="Host-pathogen_enzymatic-act"/>
</dbReference>
<dbReference type="Proteomes" id="UP000048948">
    <property type="component" value="Unassembled WGS sequence"/>
</dbReference>
<dbReference type="PANTHER" id="PTHR47197:SF3">
    <property type="entry name" value="DIHYDRO-HEME D1 DEHYDROGENASE"/>
    <property type="match status" value="1"/>
</dbReference>
<gene>
    <name evidence="2" type="ORF">ERS007703_05381</name>
    <name evidence="1" type="ORF">ERS027646_04446</name>
</gene>
<reference evidence="3 4" key="2">
    <citation type="submission" date="2015-03" db="EMBL/GenBank/DDBJ databases">
        <authorList>
            <consortium name="Pathogen Informatics"/>
        </authorList>
    </citation>
    <scope>NUCLEOTIDE SEQUENCE [LARGE SCALE GENOMIC DNA]</scope>
    <source>
        <strain evidence="1 4">Bir 172</strain>
        <strain evidence="3">K00500041</strain>
    </source>
</reference>
<accession>A0A0T9FCS7</accession>
<evidence type="ECO:0000313" key="2">
    <source>
        <dbReference type="EMBL" id="COX62638.1"/>
    </source>
</evidence>
<sequence>MAVSPVTGLVFVTNFDSNTVSVIDPNTNTVTGSIPVGTGAYGVAVNPGGNIYVTNQFSNTVSVIDPATNTVTGSPIPVGLDPTGVAVNPVTGVVYVTNSLDDTVSVITGEPARSVCSAAI</sequence>
<dbReference type="PANTHER" id="PTHR47197">
    <property type="entry name" value="PROTEIN NIRF"/>
    <property type="match status" value="1"/>
</dbReference>
<name>A0A0T9FCS7_MYCTX</name>
<dbReference type="NCBIfam" id="TIGR02276">
    <property type="entry name" value="beta_rpt_yvtn"/>
    <property type="match status" value="2"/>
</dbReference>
<reference evidence="2" key="1">
    <citation type="submission" date="2015-03" db="EMBL/GenBank/DDBJ databases">
        <authorList>
            <person name="Murphy D."/>
        </authorList>
    </citation>
    <scope>NUCLEOTIDE SEQUENCE [LARGE SCALE GENOMIC DNA]</scope>
    <source>
        <strain evidence="2">K00500041</strain>
    </source>
</reference>
<dbReference type="InterPro" id="IPR011045">
    <property type="entry name" value="N2O_reductase_N"/>
</dbReference>
<dbReference type="InterPro" id="IPR015943">
    <property type="entry name" value="WD40/YVTN_repeat-like_dom_sf"/>
</dbReference>
<evidence type="ECO:0000313" key="4">
    <source>
        <dbReference type="Proteomes" id="UP000048948"/>
    </source>
</evidence>
<dbReference type="InterPro" id="IPR011964">
    <property type="entry name" value="YVTN_b-propeller_repeat"/>
</dbReference>
<dbReference type="EMBL" id="CNGE01001370">
    <property type="protein sequence ID" value="CKU06854.1"/>
    <property type="molecule type" value="Genomic_DNA"/>
</dbReference>
<evidence type="ECO:0000313" key="1">
    <source>
        <dbReference type="EMBL" id="CKU06854.1"/>
    </source>
</evidence>
<dbReference type="Proteomes" id="UP000038802">
    <property type="component" value="Unassembled WGS sequence"/>
</dbReference>
<organism evidence="2 3">
    <name type="scientific">Mycobacterium tuberculosis</name>
    <dbReference type="NCBI Taxonomy" id="1773"/>
    <lineage>
        <taxon>Bacteria</taxon>
        <taxon>Bacillati</taxon>
        <taxon>Actinomycetota</taxon>
        <taxon>Actinomycetes</taxon>
        <taxon>Mycobacteriales</taxon>
        <taxon>Mycobacteriaceae</taxon>
        <taxon>Mycobacterium</taxon>
        <taxon>Mycobacterium tuberculosis complex</taxon>
    </lineage>
</organism>
<protein>
    <submittedName>
        <fullName evidence="2">PE_PGRS family protein</fullName>
    </submittedName>
</protein>
<dbReference type="Gene3D" id="2.130.10.10">
    <property type="entry name" value="YVTN repeat-like/Quinoprotein amine dehydrogenase"/>
    <property type="match status" value="1"/>
</dbReference>
<evidence type="ECO:0000313" key="3">
    <source>
        <dbReference type="Proteomes" id="UP000038802"/>
    </source>
</evidence>